<keyword evidence="7" id="KW-0406">Ion transport</keyword>
<evidence type="ECO:0000256" key="9">
    <source>
        <dbReference type="ARBA" id="ARBA00023136"/>
    </source>
</evidence>
<dbReference type="Pfam" id="PF05873">
    <property type="entry name" value="Mt_ATP-synt_D"/>
    <property type="match status" value="1"/>
</dbReference>
<keyword evidence="6" id="KW-0999">Mitochondrion inner membrane</keyword>
<protein>
    <recommendedName>
        <fullName evidence="13">ATP synthase subunit d, mitochondrial</fullName>
    </recommendedName>
</protein>
<sequence length="193" mass="21443">MLRAAGIRSFQASRVFSARAVASRGYADLAQIDSKDKFLSLTDAEKFTWLGDMMTDESAKRELATLKKSYFDVKSAIDAMPKEPVPIDWAALKKEFGNAELVDGFEQAFSGLVYPKYAGTEIAEAEAKFAELGARAQAMAAESEVRCKEIEVELEKVAAQKAKLKTAELDTILAEDPTLREEVDNEIKNDEWY</sequence>
<evidence type="ECO:0000256" key="7">
    <source>
        <dbReference type="ARBA" id="ARBA00023065"/>
    </source>
</evidence>
<accession>A0AAE0FRU9</accession>
<dbReference type="Proteomes" id="UP001190700">
    <property type="component" value="Unassembled WGS sequence"/>
</dbReference>
<comment type="similarity">
    <text evidence="2">Belongs to the ATPase d subunit family.</text>
</comment>
<name>A0AAE0FRU9_9CHLO</name>
<keyword evidence="8" id="KW-0496">Mitochondrion</keyword>
<dbReference type="GO" id="GO:0045259">
    <property type="term" value="C:proton-transporting ATP synthase complex"/>
    <property type="evidence" value="ECO:0007669"/>
    <property type="project" value="UniProtKB-KW"/>
</dbReference>
<dbReference type="InterPro" id="IPR036228">
    <property type="entry name" value="ATP_synth_F0_dsu_sf_mt"/>
</dbReference>
<evidence type="ECO:0000256" key="3">
    <source>
        <dbReference type="ARBA" id="ARBA00022448"/>
    </source>
</evidence>
<keyword evidence="12" id="KW-1185">Reference proteome</keyword>
<dbReference type="GO" id="GO:0005743">
    <property type="term" value="C:mitochondrial inner membrane"/>
    <property type="evidence" value="ECO:0007669"/>
    <property type="project" value="UniProtKB-SubCell"/>
</dbReference>
<dbReference type="PANTHER" id="PTHR12700">
    <property type="entry name" value="ATP SYNTHASE SUBUNIT D, MITOCHONDRIAL"/>
    <property type="match status" value="1"/>
</dbReference>
<dbReference type="SUPFAM" id="SSF161065">
    <property type="entry name" value="ATP synthase D chain-like"/>
    <property type="match status" value="1"/>
</dbReference>
<evidence type="ECO:0000256" key="4">
    <source>
        <dbReference type="ARBA" id="ARBA00022547"/>
    </source>
</evidence>
<proteinExistence type="inferred from homology"/>
<comment type="subcellular location">
    <subcellularLocation>
        <location evidence="1">Mitochondrion inner membrane</location>
    </subcellularLocation>
</comment>
<reference evidence="11 12" key="1">
    <citation type="journal article" date="2015" name="Genome Biol. Evol.">
        <title>Comparative Genomics of a Bacterivorous Green Alga Reveals Evolutionary Causalities and Consequences of Phago-Mixotrophic Mode of Nutrition.</title>
        <authorList>
            <person name="Burns J.A."/>
            <person name="Paasch A."/>
            <person name="Narechania A."/>
            <person name="Kim E."/>
        </authorList>
    </citation>
    <scope>NUCLEOTIDE SEQUENCE [LARGE SCALE GENOMIC DNA]</scope>
    <source>
        <strain evidence="11 12">PLY_AMNH</strain>
    </source>
</reference>
<dbReference type="GO" id="GO:0015986">
    <property type="term" value="P:proton motive force-driven ATP synthesis"/>
    <property type="evidence" value="ECO:0007669"/>
    <property type="project" value="InterPro"/>
</dbReference>
<evidence type="ECO:0000256" key="1">
    <source>
        <dbReference type="ARBA" id="ARBA00004273"/>
    </source>
</evidence>
<dbReference type="EMBL" id="LGRX02014385">
    <property type="protein sequence ID" value="KAK3264730.1"/>
    <property type="molecule type" value="Genomic_DNA"/>
</dbReference>
<keyword evidence="10" id="KW-0175">Coiled coil</keyword>
<evidence type="ECO:0000256" key="5">
    <source>
        <dbReference type="ARBA" id="ARBA00022781"/>
    </source>
</evidence>
<evidence type="ECO:0000256" key="8">
    <source>
        <dbReference type="ARBA" id="ARBA00023128"/>
    </source>
</evidence>
<keyword evidence="5" id="KW-0375">Hydrogen ion transport</keyword>
<keyword evidence="3" id="KW-0813">Transport</keyword>
<dbReference type="InterPro" id="IPR008689">
    <property type="entry name" value="ATP_synth_F0_dsu_mt"/>
</dbReference>
<gene>
    <name evidence="11" type="ORF">CYMTET_26552</name>
</gene>
<comment type="caution">
    <text evidence="11">The sequence shown here is derived from an EMBL/GenBank/DDBJ whole genome shotgun (WGS) entry which is preliminary data.</text>
</comment>
<evidence type="ECO:0000256" key="10">
    <source>
        <dbReference type="SAM" id="Coils"/>
    </source>
</evidence>
<dbReference type="AlphaFoldDB" id="A0AAE0FRU9"/>
<dbReference type="GO" id="GO:0015078">
    <property type="term" value="F:proton transmembrane transporter activity"/>
    <property type="evidence" value="ECO:0007669"/>
    <property type="project" value="InterPro"/>
</dbReference>
<evidence type="ECO:0008006" key="13">
    <source>
        <dbReference type="Google" id="ProtNLM"/>
    </source>
</evidence>
<evidence type="ECO:0000256" key="2">
    <source>
        <dbReference type="ARBA" id="ARBA00006842"/>
    </source>
</evidence>
<organism evidence="11 12">
    <name type="scientific">Cymbomonas tetramitiformis</name>
    <dbReference type="NCBI Taxonomy" id="36881"/>
    <lineage>
        <taxon>Eukaryota</taxon>
        <taxon>Viridiplantae</taxon>
        <taxon>Chlorophyta</taxon>
        <taxon>Pyramimonadophyceae</taxon>
        <taxon>Pyramimonadales</taxon>
        <taxon>Pyramimonadaceae</taxon>
        <taxon>Cymbomonas</taxon>
    </lineage>
</organism>
<dbReference type="Gene3D" id="6.10.280.70">
    <property type="match status" value="1"/>
</dbReference>
<keyword evidence="4" id="KW-0138">CF(0)</keyword>
<keyword evidence="9" id="KW-0472">Membrane</keyword>
<feature type="coiled-coil region" evidence="10">
    <location>
        <begin position="122"/>
        <end position="167"/>
    </location>
</feature>
<evidence type="ECO:0000313" key="11">
    <source>
        <dbReference type="EMBL" id="KAK3264730.1"/>
    </source>
</evidence>
<evidence type="ECO:0000313" key="12">
    <source>
        <dbReference type="Proteomes" id="UP001190700"/>
    </source>
</evidence>
<evidence type="ECO:0000256" key="6">
    <source>
        <dbReference type="ARBA" id="ARBA00022792"/>
    </source>
</evidence>